<proteinExistence type="inferred from homology"/>
<dbReference type="PROSITE" id="PS50920">
    <property type="entry name" value="SOLCAR"/>
    <property type="match status" value="3"/>
</dbReference>
<evidence type="ECO:0000256" key="4">
    <source>
        <dbReference type="ARBA" id="ARBA00022692"/>
    </source>
</evidence>
<dbReference type="InterPro" id="IPR018108">
    <property type="entry name" value="MCP_transmembrane"/>
</dbReference>
<dbReference type="SUPFAM" id="SSF103506">
    <property type="entry name" value="Mitochondrial carrier"/>
    <property type="match status" value="1"/>
</dbReference>
<evidence type="ECO:0000256" key="10">
    <source>
        <dbReference type="SAM" id="MobiDB-lite"/>
    </source>
</evidence>
<organism evidence="11 12">
    <name type="scientific">Lentinus tigrinus ALCF2SS1-6</name>
    <dbReference type="NCBI Taxonomy" id="1328759"/>
    <lineage>
        <taxon>Eukaryota</taxon>
        <taxon>Fungi</taxon>
        <taxon>Dikarya</taxon>
        <taxon>Basidiomycota</taxon>
        <taxon>Agaricomycotina</taxon>
        <taxon>Agaricomycetes</taxon>
        <taxon>Polyporales</taxon>
        <taxon>Polyporaceae</taxon>
        <taxon>Lentinus</taxon>
    </lineage>
</organism>
<keyword evidence="4 8" id="KW-0812">Transmembrane</keyword>
<dbReference type="Pfam" id="PF00153">
    <property type="entry name" value="Mito_carr"/>
    <property type="match status" value="3"/>
</dbReference>
<dbReference type="STRING" id="1328759.A0A5C2S4E5"/>
<evidence type="ECO:0000313" key="12">
    <source>
        <dbReference type="Proteomes" id="UP000313359"/>
    </source>
</evidence>
<dbReference type="GO" id="GO:0016020">
    <property type="term" value="C:membrane"/>
    <property type="evidence" value="ECO:0007669"/>
    <property type="project" value="UniProtKB-SubCell"/>
</dbReference>
<keyword evidence="6" id="KW-1133">Transmembrane helix</keyword>
<dbReference type="InterPro" id="IPR023395">
    <property type="entry name" value="MCP_dom_sf"/>
</dbReference>
<evidence type="ECO:0000256" key="7">
    <source>
        <dbReference type="ARBA" id="ARBA00023136"/>
    </source>
</evidence>
<dbReference type="InterPro" id="IPR050391">
    <property type="entry name" value="Mito_Metabolite_Transporter"/>
</dbReference>
<name>A0A5C2S4E5_9APHY</name>
<feature type="compositionally biased region" description="Low complexity" evidence="10">
    <location>
        <begin position="7"/>
        <end position="18"/>
    </location>
</feature>
<evidence type="ECO:0000256" key="5">
    <source>
        <dbReference type="ARBA" id="ARBA00022737"/>
    </source>
</evidence>
<evidence type="ECO:0000256" key="9">
    <source>
        <dbReference type="RuleBase" id="RU000488"/>
    </source>
</evidence>
<dbReference type="PANTHER" id="PTHR45618">
    <property type="entry name" value="MITOCHONDRIAL DICARBOXYLATE CARRIER-RELATED"/>
    <property type="match status" value="1"/>
</dbReference>
<reference evidence="11" key="1">
    <citation type="journal article" date="2018" name="Genome Biol. Evol.">
        <title>Genomics and development of Lentinus tigrinus, a white-rot wood-decaying mushroom with dimorphic fruiting bodies.</title>
        <authorList>
            <person name="Wu B."/>
            <person name="Xu Z."/>
            <person name="Knudson A."/>
            <person name="Carlson A."/>
            <person name="Chen N."/>
            <person name="Kovaka S."/>
            <person name="LaButti K."/>
            <person name="Lipzen A."/>
            <person name="Pennachio C."/>
            <person name="Riley R."/>
            <person name="Schakwitz W."/>
            <person name="Umezawa K."/>
            <person name="Ohm R.A."/>
            <person name="Grigoriev I.V."/>
            <person name="Nagy L.G."/>
            <person name="Gibbons J."/>
            <person name="Hibbett D."/>
        </authorList>
    </citation>
    <scope>NUCLEOTIDE SEQUENCE [LARGE SCALE GENOMIC DNA]</scope>
    <source>
        <strain evidence="11">ALCF2SS1-6</strain>
    </source>
</reference>
<dbReference type="EMBL" id="ML122275">
    <property type="protein sequence ID" value="RPD58441.1"/>
    <property type="molecule type" value="Genomic_DNA"/>
</dbReference>
<feature type="repeat" description="Solcar" evidence="8">
    <location>
        <begin position="122"/>
        <end position="213"/>
    </location>
</feature>
<dbReference type="OrthoDB" id="448427at2759"/>
<feature type="repeat" description="Solcar" evidence="8">
    <location>
        <begin position="30"/>
        <end position="115"/>
    </location>
</feature>
<feature type="region of interest" description="Disordered" evidence="10">
    <location>
        <begin position="1"/>
        <end position="22"/>
    </location>
</feature>
<evidence type="ECO:0000256" key="1">
    <source>
        <dbReference type="ARBA" id="ARBA00004141"/>
    </source>
</evidence>
<keyword evidence="5" id="KW-0677">Repeat</keyword>
<dbReference type="Gene3D" id="1.50.40.10">
    <property type="entry name" value="Mitochondrial carrier domain"/>
    <property type="match status" value="1"/>
</dbReference>
<accession>A0A5C2S4E5</accession>
<evidence type="ECO:0000256" key="2">
    <source>
        <dbReference type="ARBA" id="ARBA00006375"/>
    </source>
</evidence>
<evidence type="ECO:0000256" key="8">
    <source>
        <dbReference type="PROSITE-ProRule" id="PRU00282"/>
    </source>
</evidence>
<sequence>MQQTYKSSGASPSQPAAGTVEPTMHPQTSYPFWLGGVGATMAACFTHPLDLTKVRMQTIHSAKGGPVHPSTLSILRMTVTETGFKSLYTGLSASIMRQMTYSLVRLGAYEKMKGYLSQDGPAPASHLFLAAMVAGGLGGMAGNPADILLVRMTSDFVRPPKERYNYRNAFSGLITLVKDEGVHGLFRGMGTNLTRAILMNGSQVGSYDLFKQILLRNKLPLIDYQLQDGLLLHSISSVLAGTFATTVTAPADVMRSRLMAAHGKTHPLEVLTTALREEGPRFLFKGWTPAFIRLGPNTILMFIFFEQLKKGWRFLYPADYIP</sequence>
<gene>
    <name evidence="11" type="ORF">L227DRAFT_577144</name>
</gene>
<comment type="subcellular location">
    <subcellularLocation>
        <location evidence="1">Membrane</location>
        <topology evidence="1">Multi-pass membrane protein</topology>
    </subcellularLocation>
</comment>
<feature type="repeat" description="Solcar" evidence="8">
    <location>
        <begin position="228"/>
        <end position="311"/>
    </location>
</feature>
<protein>
    <submittedName>
        <fullName evidence="11">Mitochondrial carrier</fullName>
    </submittedName>
</protein>
<keyword evidence="7 8" id="KW-0472">Membrane</keyword>
<keyword evidence="3 9" id="KW-0813">Transport</keyword>
<evidence type="ECO:0000256" key="6">
    <source>
        <dbReference type="ARBA" id="ARBA00022989"/>
    </source>
</evidence>
<comment type="similarity">
    <text evidence="2 9">Belongs to the mitochondrial carrier (TC 2.A.29) family.</text>
</comment>
<keyword evidence="12" id="KW-1185">Reference proteome</keyword>
<dbReference type="AlphaFoldDB" id="A0A5C2S4E5"/>
<dbReference type="Proteomes" id="UP000313359">
    <property type="component" value="Unassembled WGS sequence"/>
</dbReference>
<evidence type="ECO:0000313" key="11">
    <source>
        <dbReference type="EMBL" id="RPD58441.1"/>
    </source>
</evidence>
<evidence type="ECO:0000256" key="3">
    <source>
        <dbReference type="ARBA" id="ARBA00022448"/>
    </source>
</evidence>